<sequence>MARTPHKIVNPLSLARPVGYAHALVVTPGRTVFVGGQSARRTDGTIVGDTVVHQFDHALGNLVEALRAAGAEPVHVVDLRIHTTSVPSYRANLNSLGGVYRRHMGRHYPAMSVIGVHELLERGALIELTCTAVVPDAHDHDPLAEERALEIEVEEGLVSGPFEDATEPGNERART</sequence>
<dbReference type="EMBL" id="JADBGI010000002">
    <property type="protein sequence ID" value="MBE2997750.1"/>
    <property type="molecule type" value="Genomic_DNA"/>
</dbReference>
<comment type="caution">
    <text evidence="1">The sequence shown here is derived from an EMBL/GenBank/DDBJ whole genome shotgun (WGS) entry which is preliminary data.</text>
</comment>
<dbReference type="Pfam" id="PF01042">
    <property type="entry name" value="Ribonuc_L-PSP"/>
    <property type="match status" value="1"/>
</dbReference>
<reference evidence="1 2" key="1">
    <citation type="submission" date="2020-09" db="EMBL/GenBank/DDBJ databases">
        <title>Diversity and distribution of actinomycetes associated with coral in the coast of Hainan.</title>
        <authorList>
            <person name="Li F."/>
        </authorList>
    </citation>
    <scope>NUCLEOTIDE SEQUENCE [LARGE SCALE GENOMIC DNA]</scope>
    <source>
        <strain evidence="1 2">HNM0947</strain>
    </source>
</reference>
<name>A0ABR9P1R1_9ACTN</name>
<dbReference type="CDD" id="cd00448">
    <property type="entry name" value="YjgF_YER057c_UK114_family"/>
    <property type="match status" value="1"/>
</dbReference>
<evidence type="ECO:0000313" key="2">
    <source>
        <dbReference type="Proteomes" id="UP000806528"/>
    </source>
</evidence>
<dbReference type="Gene3D" id="3.30.1330.40">
    <property type="entry name" value="RutC-like"/>
    <property type="match status" value="1"/>
</dbReference>
<proteinExistence type="predicted"/>
<dbReference type="PANTHER" id="PTHR43857:SF1">
    <property type="entry name" value="YJGH FAMILY PROTEIN"/>
    <property type="match status" value="1"/>
</dbReference>
<protein>
    <submittedName>
        <fullName evidence="1">RidA family protein</fullName>
    </submittedName>
</protein>
<dbReference type="Proteomes" id="UP000806528">
    <property type="component" value="Unassembled WGS sequence"/>
</dbReference>
<evidence type="ECO:0000313" key="1">
    <source>
        <dbReference type="EMBL" id="MBE2997750.1"/>
    </source>
</evidence>
<gene>
    <name evidence="1" type="ORF">IDM40_03360</name>
</gene>
<dbReference type="SUPFAM" id="SSF55298">
    <property type="entry name" value="YjgF-like"/>
    <property type="match status" value="1"/>
</dbReference>
<accession>A0ABR9P1R1</accession>
<dbReference type="PANTHER" id="PTHR43857">
    <property type="entry name" value="BLR7761 PROTEIN"/>
    <property type="match status" value="1"/>
</dbReference>
<dbReference type="RefSeq" id="WP_193120392.1">
    <property type="nucleotide sequence ID" value="NZ_JADBGI010000002.1"/>
</dbReference>
<dbReference type="InterPro" id="IPR006175">
    <property type="entry name" value="YjgF/YER057c/UK114"/>
</dbReference>
<organism evidence="1 2">
    <name type="scientific">Nocardiopsis coralli</name>
    <dbReference type="NCBI Taxonomy" id="2772213"/>
    <lineage>
        <taxon>Bacteria</taxon>
        <taxon>Bacillati</taxon>
        <taxon>Actinomycetota</taxon>
        <taxon>Actinomycetes</taxon>
        <taxon>Streptosporangiales</taxon>
        <taxon>Nocardiopsidaceae</taxon>
        <taxon>Nocardiopsis</taxon>
    </lineage>
</organism>
<dbReference type="InterPro" id="IPR035959">
    <property type="entry name" value="RutC-like_sf"/>
</dbReference>
<keyword evidence="2" id="KW-1185">Reference proteome</keyword>